<comment type="caution">
    <text evidence="3">The sequence shown here is derived from an EMBL/GenBank/DDBJ whole genome shotgun (WGS) entry which is preliminary data.</text>
</comment>
<reference evidence="3 4" key="1">
    <citation type="journal article" date="2015" name="Genome Announc.">
        <title>Expanding the biotechnology potential of lactobacilli through comparative genomics of 213 strains and associated genera.</title>
        <authorList>
            <person name="Sun Z."/>
            <person name="Harris H.M."/>
            <person name="McCann A."/>
            <person name="Guo C."/>
            <person name="Argimon S."/>
            <person name="Zhang W."/>
            <person name="Yang X."/>
            <person name="Jeffery I.B."/>
            <person name="Cooney J.C."/>
            <person name="Kagawa T.F."/>
            <person name="Liu W."/>
            <person name="Song Y."/>
            <person name="Salvetti E."/>
            <person name="Wrobel A."/>
            <person name="Rasinkangas P."/>
            <person name="Parkhill J."/>
            <person name="Rea M.C."/>
            <person name="O'Sullivan O."/>
            <person name="Ritari J."/>
            <person name="Douillard F.P."/>
            <person name="Paul Ross R."/>
            <person name="Yang R."/>
            <person name="Briner A.E."/>
            <person name="Felis G.E."/>
            <person name="de Vos W.M."/>
            <person name="Barrangou R."/>
            <person name="Klaenhammer T.R."/>
            <person name="Caufield P.W."/>
            <person name="Cui Y."/>
            <person name="Zhang H."/>
            <person name="O'Toole P.W."/>
        </authorList>
    </citation>
    <scope>NUCLEOTIDE SEQUENCE [LARGE SCALE GENOMIC DNA]</scope>
    <source>
        <strain evidence="3 4">DSM 24716</strain>
    </source>
</reference>
<keyword evidence="4" id="KW-1185">Reference proteome</keyword>
<evidence type="ECO:0000313" key="4">
    <source>
        <dbReference type="Proteomes" id="UP000051006"/>
    </source>
</evidence>
<dbReference type="SUPFAM" id="SSF64182">
    <property type="entry name" value="DHH phosphoesterases"/>
    <property type="match status" value="1"/>
</dbReference>
<feature type="domain" description="DDH" evidence="1">
    <location>
        <begin position="15"/>
        <end position="152"/>
    </location>
</feature>
<dbReference type="Gene3D" id="3.10.310.30">
    <property type="match status" value="1"/>
</dbReference>
<feature type="domain" description="DHHA1" evidence="2">
    <location>
        <begin position="231"/>
        <end position="307"/>
    </location>
</feature>
<name>A0A0R2LKE3_9LACO</name>
<dbReference type="STRING" id="993692.IV57_GL002049"/>
<evidence type="ECO:0000259" key="2">
    <source>
        <dbReference type="Pfam" id="PF02272"/>
    </source>
</evidence>
<dbReference type="PANTHER" id="PTHR47618">
    <property type="entry name" value="BIFUNCTIONAL OLIGORIBONUCLEASE AND PAP PHOSPHATASE NRNA"/>
    <property type="match status" value="1"/>
</dbReference>
<dbReference type="InterPro" id="IPR003156">
    <property type="entry name" value="DHHA1_dom"/>
</dbReference>
<dbReference type="AlphaFoldDB" id="A0A0R2LKE3"/>
<dbReference type="InterPro" id="IPR051319">
    <property type="entry name" value="Oligoribo/pAp-PDE_c-di-AMP_PDE"/>
</dbReference>
<dbReference type="OrthoDB" id="9803668at2"/>
<dbReference type="RefSeq" id="WP_057880191.1">
    <property type="nucleotide sequence ID" value="NZ_JQCF01000005.1"/>
</dbReference>
<dbReference type="PATRIC" id="fig|993692.3.peg.2081"/>
<sequence>MIDEIQKNIEQYDTIIILRHQNPDPDAIGSQTALATMIREAYPQKNVYITGIDLPVLDWIGNMQNVSPETYQNSLVIAVDTANARRIDNNGEYKTAAKIVKIDHHPNVDPFGDVNWVDETFSSCAEMIYTLIEKISTFKLSKKSAYSLYSGIIGDTNRFLYAETTYQTLNIAAQLAKTGIDISEISLHEDEMSSHVARLEAYILDNFKVTDSGFGYIIIRKDTLEKFHLADGELDHVVPLIGRINSVNNWIVVSEKDLNRFRVNLRSKNVSINGVAEKFGGGGHPLASGAYVCSMNDVHALMDDMDNLNKQKENI</sequence>
<dbReference type="Pfam" id="PF02272">
    <property type="entry name" value="DHHA1"/>
    <property type="match status" value="1"/>
</dbReference>
<dbReference type="EMBL" id="JQCF01000005">
    <property type="protein sequence ID" value="KRO00034.1"/>
    <property type="molecule type" value="Genomic_DNA"/>
</dbReference>
<organism evidence="3 4">
    <name type="scientific">Companilactobacillus kimchiensis</name>
    <dbReference type="NCBI Taxonomy" id="993692"/>
    <lineage>
        <taxon>Bacteria</taxon>
        <taxon>Bacillati</taxon>
        <taxon>Bacillota</taxon>
        <taxon>Bacilli</taxon>
        <taxon>Lactobacillales</taxon>
        <taxon>Lactobacillaceae</taxon>
        <taxon>Companilactobacillus</taxon>
    </lineage>
</organism>
<proteinExistence type="predicted"/>
<dbReference type="Pfam" id="PF01368">
    <property type="entry name" value="DHH"/>
    <property type="match status" value="1"/>
</dbReference>
<dbReference type="GO" id="GO:0003676">
    <property type="term" value="F:nucleic acid binding"/>
    <property type="evidence" value="ECO:0007669"/>
    <property type="project" value="InterPro"/>
</dbReference>
<dbReference type="InterPro" id="IPR038763">
    <property type="entry name" value="DHH_sf"/>
</dbReference>
<protein>
    <submittedName>
        <fullName evidence="3">Phosphoesterase domain-containing protein</fullName>
    </submittedName>
</protein>
<dbReference type="Gene3D" id="3.90.1640.10">
    <property type="entry name" value="inorganic pyrophosphatase (n-terminal core)"/>
    <property type="match status" value="1"/>
</dbReference>
<gene>
    <name evidence="3" type="ORF">IV57_GL002049</name>
</gene>
<accession>A0A0R2LKE3</accession>
<dbReference type="Proteomes" id="UP000051006">
    <property type="component" value="Unassembled WGS sequence"/>
</dbReference>
<dbReference type="PANTHER" id="PTHR47618:SF1">
    <property type="entry name" value="BIFUNCTIONAL OLIGORIBONUCLEASE AND PAP PHOSPHATASE NRNA"/>
    <property type="match status" value="1"/>
</dbReference>
<dbReference type="InterPro" id="IPR001667">
    <property type="entry name" value="DDH_dom"/>
</dbReference>
<evidence type="ECO:0000259" key="1">
    <source>
        <dbReference type="Pfam" id="PF01368"/>
    </source>
</evidence>
<evidence type="ECO:0000313" key="3">
    <source>
        <dbReference type="EMBL" id="KRO00034.1"/>
    </source>
</evidence>